<feature type="compositionally biased region" description="Gly residues" evidence="1">
    <location>
        <begin position="889"/>
        <end position="903"/>
    </location>
</feature>
<name>A0ABD3QTF0_9STRA</name>
<dbReference type="PANTHER" id="PTHR33050">
    <property type="entry name" value="REVERSE TRANSCRIPTASE DOMAIN-CONTAINING PROTEIN"/>
    <property type="match status" value="1"/>
</dbReference>
<reference evidence="2 3" key="1">
    <citation type="journal article" date="2020" name="G3 (Bethesda)">
        <title>Improved Reference Genome for Cyclotella cryptica CCMP332, a Model for Cell Wall Morphogenesis, Salinity Adaptation, and Lipid Production in Diatoms (Bacillariophyta).</title>
        <authorList>
            <person name="Roberts W.R."/>
            <person name="Downey K.M."/>
            <person name="Ruck E.C."/>
            <person name="Traller J.C."/>
            <person name="Alverson A.J."/>
        </authorList>
    </citation>
    <scope>NUCLEOTIDE SEQUENCE [LARGE SCALE GENOMIC DNA]</scope>
    <source>
        <strain evidence="2 3">CCMP332</strain>
    </source>
</reference>
<dbReference type="PANTHER" id="PTHR33050:SF7">
    <property type="entry name" value="RIBONUCLEASE H"/>
    <property type="match status" value="1"/>
</dbReference>
<protein>
    <recommendedName>
        <fullName evidence="4">RNase H type-1 domain-containing protein</fullName>
    </recommendedName>
</protein>
<dbReference type="EMBL" id="JABMIG020000012">
    <property type="protein sequence ID" value="KAL3803665.1"/>
    <property type="molecule type" value="Genomic_DNA"/>
</dbReference>
<dbReference type="Proteomes" id="UP001516023">
    <property type="component" value="Unassembled WGS sequence"/>
</dbReference>
<feature type="region of interest" description="Disordered" evidence="1">
    <location>
        <begin position="83"/>
        <end position="111"/>
    </location>
</feature>
<evidence type="ECO:0000256" key="1">
    <source>
        <dbReference type="SAM" id="MobiDB-lite"/>
    </source>
</evidence>
<evidence type="ECO:0000313" key="2">
    <source>
        <dbReference type="EMBL" id="KAL3803665.1"/>
    </source>
</evidence>
<feature type="region of interest" description="Disordered" evidence="1">
    <location>
        <begin position="888"/>
        <end position="933"/>
    </location>
</feature>
<proteinExistence type="predicted"/>
<feature type="region of interest" description="Disordered" evidence="1">
    <location>
        <begin position="2289"/>
        <end position="2310"/>
    </location>
</feature>
<dbReference type="InterPro" id="IPR052055">
    <property type="entry name" value="Hepadnavirus_pol/RT"/>
</dbReference>
<evidence type="ECO:0000313" key="3">
    <source>
        <dbReference type="Proteomes" id="UP001516023"/>
    </source>
</evidence>
<accession>A0ABD3QTF0</accession>
<sequence length="2686" mass="301875">MLSQPCLEVICPLVRLELQAKLVVDIHTKDKKDEKWQNIAHRSMFTPENFFVPSHPWVPAPRSRLMANSFSATSGLDALMSRLRAAPSPPPSSPSQATGAADSFDGESMRSPSSFDPFLLSTGGGLGTAEEYVAAEAAEYEEIVEPKKKTPVTRNADARLSPESYSLLSNLTDLSGPSTFTRGVRSFARNFGSGRSALMEADDLPEEGPLGTIEGEEFVSPLLTQQRIRFESPKLELRSTDLGLNLARPGTATYPLVVFNTQEETPMCLGFVGTKREKFCTNSETACRISSHVQKAPVRDNHVYVAKTDAVALLEPALSVELAEKSNVFRLHGGNTHPVVTWKAIFDCVETNAIASSAKSDFVTEQASKDLVEESLKLSNPTPKRVKVIKSRDWNDTVDLAEYARASKAAFESTEEELTRIHTTLTLVASLAGRPKRDVNDGSAWSAIERIDDRVVDIDTDVSRLAEQSGVLTDEVKFLSGQAAMAQKKSGQAIQYVTTLERSGGQDKVRRLEARVAVLAAENEALSRDMHRIVGAIGELVERQSGSHPSSGADARLTALERSFSRQIGELKGLVSGSGVIKFGKWSFDGVQSCKAILTRCGLVRGCYEYVVDLAHLLAMVQPPTRSHSEIHDETVLEAKSQLNIEKMLAIASVETLIPEILAGSKTTRTDLLHDFGALKTAIMWDAQDGTHGTKNYILRAVEHLKDGFLQRLSSEFEWEHQEFHQFCELAFNKSVMALEEFCAELSDFNRNLLSKAHGEPPHSKDQEKEVWPLVLILPMVYWEEVSKVRSCAKRLKSMDPLMATASMMWAVVQAHGKHAEFKAARFREHPRINPKVLNYLFERCANKRDVTGLRTSQASLTASVGAVKATTEQLKTQVDRLATKVGGAKAGGQEGEGGGYGGQQRNRRFAAQGGGAGKPRGDDQPRQEVVKRSHAETGVLTGNFSLGTGTRGSCDVWGTGPHLWLPIASSLGFRFDTVWFDISSPARVVEAMQAGWTAVRWCHQGARRPPPSSATSLIFADIGSLPHPSSSLWKTSSPLFIFSHEDAETLPSPDGWVLKSIRLAHSLVGGATDCEWSVSLLGRANRLTNMASSPAQLTQRPWSVISHSVDYRISGPPCRAPTGCIDPTPSVVVVGRRILGSWGLLSTHNPFRRIVLPYPRRPRDGYAPLSEQELGDLWNVPLLLQEWFVKNGAGDALRAFVSGCPGKILHAGCFSLLECYLSGGGLEREPLVLKRPRLSTHPRLSTGKGTEEAEEAGRILEKKHDDAEVPLHIWERHLVETRPVKFGPMPEGWGESLQVMRGLLLRRWRRNILRSFSRYRRARLPRSLTEFEEPFTLVTWQHGKYSWGPGGRARYKEQTQRINLHPGTTLDVEAGRDCVRRAAGATWWEWASGSRLMFWNWPDKTRTWARSGQPHFLVKDLPRFKKAQKKPANERDRKMVVDKIEKVRAKGYIAPGEVKSLTHFFYVPKGESDIRMVYNGTSSGLNDCLFAPHFGLPVIRHALRGLLPGYHQADIDIAEMFLNFNLGIDLHAYAGVDLTPLQLFGVKWTAKQWERWLRNFMGMKDSPYRSIQLMIIAKFLAYGDHTDRTNPFHWERIVLNLPGSEFYDPTLPWVFKIRYDGHLACDIYAYVDDGKVTGWCKAACWEAASRFSKVMSRLGIQDAARKRTEPSTTPGPWAGSVVHTQEGVILLISDKKWEKTQKLVVELRDMLAEPILDRKNLERIRGFLIYVSRTYRWMVPYLKGLHLTIDSWREDRDEEGYRKDRPRQPRRQGNWHWNWADEKWYERDMDPPPQGGKEEVPEHVAAVPRLKDDVESLCALTVGASAPRVNTRPKRRVDVLYMMGDASGKGFGTAVWNDGSLYWESGHFAQAYREESSNFREASNLVIRLEDMERESKLDNAEIFVFTDNAVFEGTFYKGHSNSKRLNSLVLRVRQVERRTSCILHVIHVAGTRMKEAGIDGLSRGDLIEGMLKSGSDPMRFLPLSEGAKDRAGTGIVNWINSWWCGEGETPWFGDRLRLLSAKEWFLLHKINSPRLWMPAPAAMETALELFNEDRLMHPHIPHVFCVPRLMTNLWRKQLSKDADVVVTLGCGNPSWPSHMHEPLLISIVLPLSFVPQYRGPWVAKGTPEATKLESACGRIATLWKSRPSHREELYDVDGKLPGVWKNAEEWVGNLLREFLHAQREFPRANVWCGSCYRTGEHDPFPVQETLEEDMDLELDPTDQGENLTKRNPVWGEAETSTPLPAFAGQILTPSGHEPQAQPTTENGVGKGGTEYSRLTLFAQDERKVKTSTSPTDDRIAEDEWGGTTDDREKEELEATMVMVILTLCAALRGEEVSLVSLTGLLTLWEETTTQEVSPHILVTLHGKFKGETGVRWHCIPIALQTRSGLPVGKWMSRLVKRRVFEQHIDKGWLFVNKNGSRRKFGYYDPKLLELMEKVKAHFPEEVHRVTEVTDFSLWRSGRRGAITEAANRKIDQHIIDLMGRWRKREAAKGTEPGLPMRQVADPKSEVFSRYADASSRRQSDRRALRAVVFGLPARASYPKRWKFNLFVRRYFTIKVKCEGSQSACYYRLELQAKLVVDIHTKDKKDEKWQNIAHRSMFTPEVKCTQLLEKRKLSSSGRFSAYDHWRQGLIRRLGNPSHARIFSPTHPPGVLLSSDIIEFVLLAPDDSRTGEPYVPSCSGFL</sequence>
<gene>
    <name evidence="2" type="ORF">HJC23_003719</name>
</gene>
<keyword evidence="3" id="KW-1185">Reference proteome</keyword>
<feature type="compositionally biased region" description="Basic and acidic residues" evidence="1">
    <location>
        <begin position="920"/>
        <end position="933"/>
    </location>
</feature>
<comment type="caution">
    <text evidence="2">The sequence shown here is derived from an EMBL/GenBank/DDBJ whole genome shotgun (WGS) entry which is preliminary data.</text>
</comment>
<organism evidence="2 3">
    <name type="scientific">Cyclotella cryptica</name>
    <dbReference type="NCBI Taxonomy" id="29204"/>
    <lineage>
        <taxon>Eukaryota</taxon>
        <taxon>Sar</taxon>
        <taxon>Stramenopiles</taxon>
        <taxon>Ochrophyta</taxon>
        <taxon>Bacillariophyta</taxon>
        <taxon>Coscinodiscophyceae</taxon>
        <taxon>Thalassiosirophycidae</taxon>
        <taxon>Stephanodiscales</taxon>
        <taxon>Stephanodiscaceae</taxon>
        <taxon>Cyclotella</taxon>
    </lineage>
</organism>
<evidence type="ECO:0008006" key="4">
    <source>
        <dbReference type="Google" id="ProtNLM"/>
    </source>
</evidence>